<keyword evidence="4" id="KW-1017">Isopeptide bond</keyword>
<keyword evidence="11" id="KW-0238">DNA-binding</keyword>
<reference evidence="22 23" key="1">
    <citation type="submission" date="2025-04" db="UniProtKB">
        <authorList>
            <consortium name="RefSeq"/>
        </authorList>
    </citation>
    <scope>IDENTIFICATION</scope>
    <source>
        <tissue evidence="22 23">Muscle</tissue>
    </source>
</reference>
<evidence type="ECO:0000313" key="29">
    <source>
        <dbReference type="RefSeq" id="XP_035871556.1"/>
    </source>
</evidence>
<sequence length="476" mass="54163">MTSVSVGAPSLAPLNLKKDPGRPVKDDHHAAREQGFRRPGNGTGLEREPLCRQFRQLRYEETAGPREALRRLHELCRLWLRPETHSKEEMLELLVLEQFLRILPAGLRARVRERRPQSGEEAVVVLEDLHPELRETGQQVEKHLGQAEQQHVCVEDTVALNAAQAQQVRPERADPKPETEQGEETATENEMSATETDPCGGSESTGRVPEPGEPHREGSHLERQQAKPKGKADHNRSAGGERFLQCSDPVGHEGMHSAGRLCGSSPPGHQKIRSREKSHQCHECGKAFQRSSHLVRHQKIHLGEKPYQCKECGKVFSQNAGLLEHHRIHTGEKPFLCIHCGKSFRRSSHLNRHQRIHSQEEPCECRECGKTFSQALLLTHHQRTHSHARGHQCHACGKAFSLTSDLIRHHRIHTGEKPFTCNICQKAFRLNSHLAQHMRIHNEEKPYECSECGEAFRQRSGLSQHRRYHHKDRPAH</sequence>
<organism evidence="21 22">
    <name type="scientific">Phyllostomus discolor</name>
    <name type="common">pale spear-nosed bat</name>
    <dbReference type="NCBI Taxonomy" id="89673"/>
    <lineage>
        <taxon>Eukaryota</taxon>
        <taxon>Metazoa</taxon>
        <taxon>Chordata</taxon>
        <taxon>Craniata</taxon>
        <taxon>Vertebrata</taxon>
        <taxon>Euteleostomi</taxon>
        <taxon>Mammalia</taxon>
        <taxon>Eutheria</taxon>
        <taxon>Laurasiatheria</taxon>
        <taxon>Chiroptera</taxon>
        <taxon>Yangochiroptera</taxon>
        <taxon>Phyllostomidae</taxon>
        <taxon>Phyllostominae</taxon>
        <taxon>Phyllostomus</taxon>
    </lineage>
</organism>
<evidence type="ECO:0000256" key="7">
    <source>
        <dbReference type="ARBA" id="ARBA00022771"/>
    </source>
</evidence>
<dbReference type="Gene3D" id="1.10.4020.10">
    <property type="entry name" value="DNA breaking-rejoining enzymes"/>
    <property type="match status" value="1"/>
</dbReference>
<dbReference type="CTD" id="7741"/>
<feature type="domain" description="SCAN box" evidence="20">
    <location>
        <begin position="52"/>
        <end position="133"/>
    </location>
</feature>
<dbReference type="SUPFAM" id="SSF57667">
    <property type="entry name" value="beta-beta-alpha zinc fingers"/>
    <property type="match status" value="4"/>
</dbReference>
<evidence type="ECO:0000256" key="5">
    <source>
        <dbReference type="ARBA" id="ARBA00022723"/>
    </source>
</evidence>
<protein>
    <recommendedName>
        <fullName evidence="14">Zinc finger and SCAN domain-containing protein 26</fullName>
    </recommendedName>
    <alternativeName>
        <fullName evidence="15">Zinc finger protein 187</fullName>
    </alternativeName>
</protein>
<comment type="function">
    <text evidence="1">May be involved in transcriptional regulation.</text>
</comment>
<dbReference type="PROSITE" id="PS50157">
    <property type="entry name" value="ZINC_FINGER_C2H2_2"/>
    <property type="match status" value="7"/>
</dbReference>
<evidence type="ECO:0000256" key="12">
    <source>
        <dbReference type="ARBA" id="ARBA00023163"/>
    </source>
</evidence>
<dbReference type="InterPro" id="IPR038269">
    <property type="entry name" value="SCAN_sf"/>
</dbReference>
<evidence type="ECO:0000256" key="17">
    <source>
        <dbReference type="PROSITE-ProRule" id="PRU00187"/>
    </source>
</evidence>
<dbReference type="AlphaFoldDB" id="A0A6J2KVP6"/>
<dbReference type="PANTHER" id="PTHR24393:SF100">
    <property type="entry name" value="ZINC FINGER PROTEIN-RELATED"/>
    <property type="match status" value="1"/>
</dbReference>
<evidence type="ECO:0000313" key="22">
    <source>
        <dbReference type="RefSeq" id="XP_028359285.1"/>
    </source>
</evidence>
<dbReference type="GO" id="GO:0000978">
    <property type="term" value="F:RNA polymerase II cis-regulatory region sequence-specific DNA binding"/>
    <property type="evidence" value="ECO:0007669"/>
    <property type="project" value="TreeGrafter"/>
</dbReference>
<evidence type="ECO:0000256" key="15">
    <source>
        <dbReference type="ARBA" id="ARBA00075432"/>
    </source>
</evidence>
<dbReference type="RefSeq" id="XP_028359285.1">
    <property type="nucleotide sequence ID" value="XM_028503484.2"/>
</dbReference>
<dbReference type="Pfam" id="PF02023">
    <property type="entry name" value="SCAN"/>
    <property type="match status" value="1"/>
</dbReference>
<dbReference type="RefSeq" id="XP_035871553.1">
    <property type="nucleotide sequence ID" value="XM_036015660.1"/>
</dbReference>
<dbReference type="FunFam" id="3.30.160.60:FF:000467">
    <property type="entry name" value="Zinc finger and SCAN domain-containing 21"/>
    <property type="match status" value="1"/>
</dbReference>
<dbReference type="RefSeq" id="XP_035871551.1">
    <property type="nucleotide sequence ID" value="XM_036015658.1"/>
</dbReference>
<dbReference type="PROSITE" id="PS00028">
    <property type="entry name" value="ZINC_FINGER_C2H2_1"/>
    <property type="match status" value="7"/>
</dbReference>
<dbReference type="InterPro" id="IPR036236">
    <property type="entry name" value="Znf_C2H2_sf"/>
</dbReference>
<dbReference type="InterPro" id="IPR003309">
    <property type="entry name" value="SCAN_dom"/>
</dbReference>
<dbReference type="RefSeq" id="XP_035871555.1">
    <property type="nucleotide sequence ID" value="XM_036015662.1"/>
</dbReference>
<keyword evidence="13 17" id="KW-0539">Nucleus</keyword>
<feature type="domain" description="C2H2-type" evidence="19">
    <location>
        <begin position="447"/>
        <end position="474"/>
    </location>
</feature>
<evidence type="ECO:0000256" key="11">
    <source>
        <dbReference type="ARBA" id="ARBA00023125"/>
    </source>
</evidence>
<dbReference type="GO" id="GO:0008270">
    <property type="term" value="F:zinc ion binding"/>
    <property type="evidence" value="ECO:0007669"/>
    <property type="project" value="UniProtKB-KW"/>
</dbReference>
<keyword evidence="6" id="KW-0677">Repeat</keyword>
<feature type="domain" description="C2H2-type" evidence="19">
    <location>
        <begin position="419"/>
        <end position="446"/>
    </location>
</feature>
<dbReference type="Proteomes" id="UP000504628">
    <property type="component" value="Chromosome 14"/>
</dbReference>
<feature type="domain" description="C2H2-type" evidence="19">
    <location>
        <begin position="363"/>
        <end position="390"/>
    </location>
</feature>
<dbReference type="FunFam" id="3.30.160.60:FF:001087">
    <property type="entry name" value="Zinc finger and SCAN domain-containing protein 26"/>
    <property type="match status" value="1"/>
</dbReference>
<dbReference type="KEGG" id="pdic:114489518"/>
<dbReference type="FunFam" id="3.30.160.60:FF:002516">
    <property type="entry name" value="Zinc finger and SCAN domain-containing protein 26"/>
    <property type="match status" value="1"/>
</dbReference>
<evidence type="ECO:0000313" key="26">
    <source>
        <dbReference type="RefSeq" id="XP_035871553.1"/>
    </source>
</evidence>
<keyword evidence="10" id="KW-0805">Transcription regulation</keyword>
<feature type="domain" description="C2H2-type" evidence="19">
    <location>
        <begin position="307"/>
        <end position="334"/>
    </location>
</feature>
<evidence type="ECO:0000259" key="19">
    <source>
        <dbReference type="PROSITE" id="PS50157"/>
    </source>
</evidence>
<evidence type="ECO:0000256" key="10">
    <source>
        <dbReference type="ARBA" id="ARBA00023015"/>
    </source>
</evidence>
<evidence type="ECO:0000256" key="1">
    <source>
        <dbReference type="ARBA" id="ARBA00003767"/>
    </source>
</evidence>
<feature type="compositionally biased region" description="Basic and acidic residues" evidence="18">
    <location>
        <begin position="169"/>
        <end position="179"/>
    </location>
</feature>
<evidence type="ECO:0000256" key="8">
    <source>
        <dbReference type="ARBA" id="ARBA00022833"/>
    </source>
</evidence>
<evidence type="ECO:0000313" key="28">
    <source>
        <dbReference type="RefSeq" id="XP_035871555.1"/>
    </source>
</evidence>
<comment type="similarity">
    <text evidence="3">Belongs to the krueppel C2H2-type zinc-finger protein family.</text>
</comment>
<feature type="region of interest" description="Disordered" evidence="18">
    <location>
        <begin position="163"/>
        <end position="277"/>
    </location>
</feature>
<evidence type="ECO:0000256" key="14">
    <source>
        <dbReference type="ARBA" id="ARBA00070959"/>
    </source>
</evidence>
<dbReference type="InterPro" id="IPR013087">
    <property type="entry name" value="Znf_C2H2_type"/>
</dbReference>
<dbReference type="SUPFAM" id="SSF47353">
    <property type="entry name" value="Retrovirus capsid dimerization domain-like"/>
    <property type="match status" value="1"/>
</dbReference>
<dbReference type="OrthoDB" id="6077919at2759"/>
<comment type="subcellular location">
    <subcellularLocation>
        <location evidence="2 17">Nucleus</location>
    </subcellularLocation>
</comment>
<evidence type="ECO:0000256" key="9">
    <source>
        <dbReference type="ARBA" id="ARBA00022843"/>
    </source>
</evidence>
<dbReference type="Pfam" id="PF00096">
    <property type="entry name" value="zf-C2H2"/>
    <property type="match status" value="7"/>
</dbReference>
<dbReference type="FunFam" id="1.10.4020.10:FF:000001">
    <property type="entry name" value="zinc finger protein 263 isoform X1"/>
    <property type="match status" value="1"/>
</dbReference>
<feature type="compositionally biased region" description="Basic and acidic residues" evidence="18">
    <location>
        <begin position="210"/>
        <end position="236"/>
    </location>
</feature>
<dbReference type="GeneID" id="114489518"/>
<dbReference type="FunFam" id="3.30.160.60:FF:001661">
    <property type="entry name" value="Zinc finger and SCAN domain-containing 26"/>
    <property type="match status" value="1"/>
</dbReference>
<dbReference type="SMART" id="SM00614">
    <property type="entry name" value="ZnF_BED"/>
    <property type="match status" value="2"/>
</dbReference>
<dbReference type="RefSeq" id="XP_035871554.1">
    <property type="nucleotide sequence ID" value="XM_036015661.1"/>
</dbReference>
<evidence type="ECO:0000313" key="25">
    <source>
        <dbReference type="RefSeq" id="XP_035871552.1"/>
    </source>
</evidence>
<evidence type="ECO:0000313" key="24">
    <source>
        <dbReference type="RefSeq" id="XP_035871551.1"/>
    </source>
</evidence>
<evidence type="ECO:0000256" key="18">
    <source>
        <dbReference type="SAM" id="MobiDB-lite"/>
    </source>
</evidence>
<keyword evidence="7 16" id="KW-0863">Zinc-finger</keyword>
<evidence type="ECO:0000313" key="21">
    <source>
        <dbReference type="Proteomes" id="UP000504628"/>
    </source>
</evidence>
<proteinExistence type="inferred from homology"/>
<feature type="region of interest" description="Disordered" evidence="18">
    <location>
        <begin position="1"/>
        <end position="47"/>
    </location>
</feature>
<dbReference type="PROSITE" id="PS50804">
    <property type="entry name" value="SCAN_BOX"/>
    <property type="match status" value="1"/>
</dbReference>
<dbReference type="RefSeq" id="XP_035871552.1">
    <property type="nucleotide sequence ID" value="XM_036015659.1"/>
</dbReference>
<evidence type="ECO:0000256" key="16">
    <source>
        <dbReference type="PROSITE-ProRule" id="PRU00042"/>
    </source>
</evidence>
<evidence type="ECO:0000313" key="27">
    <source>
        <dbReference type="RefSeq" id="XP_035871554.1"/>
    </source>
</evidence>
<dbReference type="PANTHER" id="PTHR24393">
    <property type="entry name" value="ZINC FINGER PROTEIN"/>
    <property type="match status" value="1"/>
</dbReference>
<keyword evidence="21" id="KW-1185">Reference proteome</keyword>
<dbReference type="RefSeq" id="XP_035871556.1">
    <property type="nucleotide sequence ID" value="XM_036015663.1"/>
</dbReference>
<keyword evidence="5" id="KW-0479">Metal-binding</keyword>
<evidence type="ECO:0000259" key="20">
    <source>
        <dbReference type="PROSITE" id="PS50804"/>
    </source>
</evidence>
<dbReference type="Gene3D" id="3.30.160.60">
    <property type="entry name" value="Classic Zinc Finger"/>
    <property type="match status" value="7"/>
</dbReference>
<evidence type="ECO:0000256" key="2">
    <source>
        <dbReference type="ARBA" id="ARBA00004123"/>
    </source>
</evidence>
<keyword evidence="9" id="KW-0832">Ubl conjugation</keyword>
<evidence type="ECO:0000256" key="6">
    <source>
        <dbReference type="ARBA" id="ARBA00022737"/>
    </source>
</evidence>
<evidence type="ECO:0000313" key="23">
    <source>
        <dbReference type="RefSeq" id="XP_035871550.1"/>
    </source>
</evidence>
<dbReference type="FunFam" id="3.30.160.60:FF:001991">
    <property type="entry name" value="Zinc finger and SCAN domain containing 26"/>
    <property type="match status" value="1"/>
</dbReference>
<feature type="domain" description="C2H2-type" evidence="19">
    <location>
        <begin position="335"/>
        <end position="362"/>
    </location>
</feature>
<keyword evidence="12" id="KW-0804">Transcription</keyword>
<gene>
    <name evidence="22 23 24 25 26 27 28 29" type="primary">ZSCAN26</name>
</gene>
<dbReference type="GO" id="GO:0005654">
    <property type="term" value="C:nucleoplasm"/>
    <property type="evidence" value="ECO:0007669"/>
    <property type="project" value="UniProtKB-ARBA"/>
</dbReference>
<dbReference type="SMART" id="SM00431">
    <property type="entry name" value="SCAN"/>
    <property type="match status" value="1"/>
</dbReference>
<accession>A0A6J2KVP6</accession>
<evidence type="ECO:0000256" key="13">
    <source>
        <dbReference type="ARBA" id="ARBA00023242"/>
    </source>
</evidence>
<dbReference type="GO" id="GO:0001228">
    <property type="term" value="F:DNA-binding transcription activator activity, RNA polymerase II-specific"/>
    <property type="evidence" value="ECO:0007669"/>
    <property type="project" value="TreeGrafter"/>
</dbReference>
<dbReference type="SMART" id="SM00355">
    <property type="entry name" value="ZnF_C2H2"/>
    <property type="match status" value="7"/>
</dbReference>
<dbReference type="FunFam" id="3.30.160.60:FF:001498">
    <property type="entry name" value="Zinc finger protein 404"/>
    <property type="match status" value="1"/>
</dbReference>
<feature type="domain" description="C2H2-type" evidence="19">
    <location>
        <begin position="279"/>
        <end position="306"/>
    </location>
</feature>
<feature type="compositionally biased region" description="Basic and acidic residues" evidence="18">
    <location>
        <begin position="16"/>
        <end position="36"/>
    </location>
</feature>
<evidence type="ECO:0000256" key="4">
    <source>
        <dbReference type="ARBA" id="ARBA00022499"/>
    </source>
</evidence>
<dbReference type="FunFam" id="3.30.160.60:FF:000149">
    <property type="entry name" value="Zinc finger protein 569"/>
    <property type="match status" value="1"/>
</dbReference>
<evidence type="ECO:0000256" key="3">
    <source>
        <dbReference type="ARBA" id="ARBA00006991"/>
    </source>
</evidence>
<keyword evidence="8" id="KW-0862">Zinc</keyword>
<name>A0A6J2KVP6_9CHIR</name>
<feature type="domain" description="C2H2-type" evidence="19">
    <location>
        <begin position="391"/>
        <end position="418"/>
    </location>
</feature>
<dbReference type="RefSeq" id="XP_035871550.1">
    <property type="nucleotide sequence ID" value="XM_036015657.1"/>
</dbReference>